<dbReference type="AlphaFoldDB" id="A0A916WW96"/>
<dbReference type="PANTHER" id="PTHR43176">
    <property type="entry name" value="3-HYDROXYISOBUTYRYL-COA HYDROLASE-RELATED"/>
    <property type="match status" value="1"/>
</dbReference>
<organism evidence="5 6">
    <name type="scientific">Flexivirga endophytica</name>
    <dbReference type="NCBI Taxonomy" id="1849103"/>
    <lineage>
        <taxon>Bacteria</taxon>
        <taxon>Bacillati</taxon>
        <taxon>Actinomycetota</taxon>
        <taxon>Actinomycetes</taxon>
        <taxon>Micrococcales</taxon>
        <taxon>Dermacoccaceae</taxon>
        <taxon>Flexivirga</taxon>
    </lineage>
</organism>
<keyword evidence="6" id="KW-1185">Reference proteome</keyword>
<dbReference type="CDD" id="cd06558">
    <property type="entry name" value="crotonase-like"/>
    <property type="match status" value="1"/>
</dbReference>
<dbReference type="InterPro" id="IPR045004">
    <property type="entry name" value="ECH_dom"/>
</dbReference>
<evidence type="ECO:0000259" key="4">
    <source>
        <dbReference type="Pfam" id="PF16113"/>
    </source>
</evidence>
<keyword evidence="3 5" id="KW-0378">Hydrolase</keyword>
<evidence type="ECO:0000256" key="1">
    <source>
        <dbReference type="ARBA" id="ARBA00001709"/>
    </source>
</evidence>
<proteinExistence type="predicted"/>
<reference evidence="5" key="1">
    <citation type="journal article" date="2014" name="Int. J. Syst. Evol. Microbiol.">
        <title>Complete genome sequence of Corynebacterium casei LMG S-19264T (=DSM 44701T), isolated from a smear-ripened cheese.</title>
        <authorList>
            <consortium name="US DOE Joint Genome Institute (JGI-PGF)"/>
            <person name="Walter F."/>
            <person name="Albersmeier A."/>
            <person name="Kalinowski J."/>
            <person name="Ruckert C."/>
        </authorList>
    </citation>
    <scope>NUCLEOTIDE SEQUENCE</scope>
    <source>
        <strain evidence="5">CGMCC 1.15085</strain>
    </source>
</reference>
<evidence type="ECO:0000256" key="3">
    <source>
        <dbReference type="ARBA" id="ARBA00022801"/>
    </source>
</evidence>
<dbReference type="InterPro" id="IPR032259">
    <property type="entry name" value="HIBYL-CoA-H"/>
</dbReference>
<dbReference type="PANTHER" id="PTHR43176:SF3">
    <property type="entry name" value="3-HYDROXYISOBUTYRYL-COA HYDROLASE, MITOCHONDRIAL"/>
    <property type="match status" value="1"/>
</dbReference>
<evidence type="ECO:0000313" key="6">
    <source>
        <dbReference type="Proteomes" id="UP000636793"/>
    </source>
</evidence>
<dbReference type="GO" id="GO:0005829">
    <property type="term" value="C:cytosol"/>
    <property type="evidence" value="ECO:0007669"/>
    <property type="project" value="TreeGrafter"/>
</dbReference>
<dbReference type="GO" id="GO:0006574">
    <property type="term" value="P:L-valine catabolic process"/>
    <property type="evidence" value="ECO:0007669"/>
    <property type="project" value="TreeGrafter"/>
</dbReference>
<dbReference type="NCBIfam" id="NF004127">
    <property type="entry name" value="PRK05617.1"/>
    <property type="match status" value="1"/>
</dbReference>
<evidence type="ECO:0000313" key="5">
    <source>
        <dbReference type="EMBL" id="GGB37530.1"/>
    </source>
</evidence>
<dbReference type="EMBL" id="BMHI01000004">
    <property type="protein sequence ID" value="GGB37530.1"/>
    <property type="molecule type" value="Genomic_DNA"/>
</dbReference>
<dbReference type="GO" id="GO:0003860">
    <property type="term" value="F:3-hydroxyisobutyryl-CoA hydrolase activity"/>
    <property type="evidence" value="ECO:0007669"/>
    <property type="project" value="UniProtKB-EC"/>
</dbReference>
<comment type="caution">
    <text evidence="5">The sequence shown here is derived from an EMBL/GenBank/DDBJ whole genome shotgun (WGS) entry which is preliminary data.</text>
</comment>
<feature type="domain" description="Enoyl-CoA hydratase/isomerase" evidence="4">
    <location>
        <begin position="19"/>
        <end position="339"/>
    </location>
</feature>
<dbReference type="Gene3D" id="3.90.226.10">
    <property type="entry name" value="2-enoyl-CoA Hydratase, Chain A, domain 1"/>
    <property type="match status" value="1"/>
</dbReference>
<accession>A0A916WW96</accession>
<dbReference type="EC" id="3.1.2.4" evidence="2"/>
<protein>
    <recommendedName>
        <fullName evidence="2">3-hydroxyisobutyryl-CoA hydrolase</fullName>
        <ecNumber evidence="2">3.1.2.4</ecNumber>
    </recommendedName>
</protein>
<reference evidence="5" key="2">
    <citation type="submission" date="2020-09" db="EMBL/GenBank/DDBJ databases">
        <authorList>
            <person name="Sun Q."/>
            <person name="Zhou Y."/>
        </authorList>
    </citation>
    <scope>NUCLEOTIDE SEQUENCE</scope>
    <source>
        <strain evidence="5">CGMCC 1.15085</strain>
    </source>
</reference>
<dbReference type="SUPFAM" id="SSF52096">
    <property type="entry name" value="ClpP/crotonase"/>
    <property type="match status" value="1"/>
</dbReference>
<name>A0A916WW96_9MICO</name>
<dbReference type="Pfam" id="PF16113">
    <property type="entry name" value="ECH_2"/>
    <property type="match status" value="1"/>
</dbReference>
<gene>
    <name evidence="5" type="primary">echA9</name>
    <name evidence="5" type="ORF">GCM10011492_30350</name>
</gene>
<sequence>MTSQTTAEPSVLARVDGSIGRLTLNRPRAINALNGEMVNTLQETLDEWASDPSISAVVLDGAGERGLCAGGDVVAMHSDAVSGGTDILGFWRAEYLLNHAISRFPKPYVALMDGIVMGGGVGVSAHGNTRVVTERSRIAMPETGIGFVPDVGGIFLLAQAPGETGTHLALTAGHMDGADAIALGLADHFVPSTALPDLVAAIIAGGVPVAVDRYAETPPPSTILEARTWIDEVYAAATVEQIAERLERRTEPEARAAAHALAGKSPVALKATLRSLRQARETGSLEAVLDQDLRAVSHALRTHDLAEGIRAQVIDKDRNPHWSPATLSEVDEAMVEAYFAPLGHELGLSTH</sequence>
<dbReference type="Proteomes" id="UP000636793">
    <property type="component" value="Unassembled WGS sequence"/>
</dbReference>
<comment type="catalytic activity">
    <reaction evidence="1">
        <text>3-hydroxy-2-methylpropanoyl-CoA + H2O = 3-hydroxy-2-methylpropanoate + CoA + H(+)</text>
        <dbReference type="Rhea" id="RHEA:20888"/>
        <dbReference type="ChEBI" id="CHEBI:11805"/>
        <dbReference type="ChEBI" id="CHEBI:15377"/>
        <dbReference type="ChEBI" id="CHEBI:15378"/>
        <dbReference type="ChEBI" id="CHEBI:57287"/>
        <dbReference type="ChEBI" id="CHEBI:57340"/>
        <dbReference type="EC" id="3.1.2.4"/>
    </reaction>
</comment>
<dbReference type="RefSeq" id="WP_188837846.1">
    <property type="nucleotide sequence ID" value="NZ_BMHI01000004.1"/>
</dbReference>
<dbReference type="InterPro" id="IPR029045">
    <property type="entry name" value="ClpP/crotonase-like_dom_sf"/>
</dbReference>
<evidence type="ECO:0000256" key="2">
    <source>
        <dbReference type="ARBA" id="ARBA00011915"/>
    </source>
</evidence>